<dbReference type="AlphaFoldDB" id="A0A1I3JL22"/>
<sequence length="148" mass="17472">MKTIDFVRRHVERLERNGRFSLQKGFIQHGVCSVYDHSVQVAVLSVSLTRCLRLPVNYNILVRAALLHDYFLYDWHLPHGKLHGFFHPRVALENARKDFLLSIREENTILRHMFPLTPIPPKFLEGWIVCICDKICAIREVFKRKVHN</sequence>
<dbReference type="RefSeq" id="WP_074930939.1">
    <property type="nucleotide sequence ID" value="NZ_FORI01000003.1"/>
</dbReference>
<protein>
    <recommendedName>
        <fullName evidence="1">HD/PDEase domain-containing protein</fullName>
    </recommendedName>
</protein>
<organism evidence="2 3">
    <name type="scientific">Treponema bryantii</name>
    <dbReference type="NCBI Taxonomy" id="163"/>
    <lineage>
        <taxon>Bacteria</taxon>
        <taxon>Pseudomonadati</taxon>
        <taxon>Spirochaetota</taxon>
        <taxon>Spirochaetia</taxon>
        <taxon>Spirochaetales</taxon>
        <taxon>Treponemataceae</taxon>
        <taxon>Treponema</taxon>
    </lineage>
</organism>
<dbReference type="Gene3D" id="1.10.3210.10">
    <property type="entry name" value="Hypothetical protein af1432"/>
    <property type="match status" value="1"/>
</dbReference>
<evidence type="ECO:0000259" key="1">
    <source>
        <dbReference type="SMART" id="SM00471"/>
    </source>
</evidence>
<dbReference type="SMART" id="SM00471">
    <property type="entry name" value="HDc"/>
    <property type="match status" value="1"/>
</dbReference>
<keyword evidence="3" id="KW-1185">Reference proteome</keyword>
<dbReference type="Proteomes" id="UP000182737">
    <property type="component" value="Unassembled WGS sequence"/>
</dbReference>
<evidence type="ECO:0000313" key="2">
    <source>
        <dbReference type="EMBL" id="SFI60698.1"/>
    </source>
</evidence>
<reference evidence="3" key="1">
    <citation type="submission" date="2016-10" db="EMBL/GenBank/DDBJ databases">
        <authorList>
            <person name="Varghese N."/>
            <person name="Submissions S."/>
        </authorList>
    </citation>
    <scope>NUCLEOTIDE SEQUENCE [LARGE SCALE GENOMIC DNA]</scope>
    <source>
        <strain evidence="3">XBD1002</strain>
    </source>
</reference>
<dbReference type="InterPro" id="IPR006674">
    <property type="entry name" value="HD_domain"/>
</dbReference>
<dbReference type="CDD" id="cd00077">
    <property type="entry name" value="HDc"/>
    <property type="match status" value="1"/>
</dbReference>
<dbReference type="InterPro" id="IPR003607">
    <property type="entry name" value="HD/PDEase_dom"/>
</dbReference>
<dbReference type="EMBL" id="FORI01000003">
    <property type="protein sequence ID" value="SFI60698.1"/>
    <property type="molecule type" value="Genomic_DNA"/>
</dbReference>
<feature type="domain" description="HD/PDEase" evidence="1">
    <location>
        <begin position="30"/>
        <end position="147"/>
    </location>
</feature>
<name>A0A1I3JL22_9SPIR</name>
<dbReference type="OrthoDB" id="360187at2"/>
<accession>A0A1I3JL22</accession>
<dbReference type="Pfam" id="PF01966">
    <property type="entry name" value="HD"/>
    <property type="match status" value="1"/>
</dbReference>
<proteinExistence type="predicted"/>
<dbReference type="SUPFAM" id="SSF109604">
    <property type="entry name" value="HD-domain/PDEase-like"/>
    <property type="match status" value="1"/>
</dbReference>
<evidence type="ECO:0000313" key="3">
    <source>
        <dbReference type="Proteomes" id="UP000182737"/>
    </source>
</evidence>
<gene>
    <name evidence="2" type="ORF">SAMN04487775_10388</name>
</gene>